<organism evidence="3 4">
    <name type="scientific">Quercus suber</name>
    <name type="common">Cork oak</name>
    <dbReference type="NCBI Taxonomy" id="58331"/>
    <lineage>
        <taxon>Eukaryota</taxon>
        <taxon>Viridiplantae</taxon>
        <taxon>Streptophyta</taxon>
        <taxon>Embryophyta</taxon>
        <taxon>Tracheophyta</taxon>
        <taxon>Spermatophyta</taxon>
        <taxon>Magnoliopsida</taxon>
        <taxon>eudicotyledons</taxon>
        <taxon>Gunneridae</taxon>
        <taxon>Pentapetalae</taxon>
        <taxon>rosids</taxon>
        <taxon>fabids</taxon>
        <taxon>Fagales</taxon>
        <taxon>Fagaceae</taxon>
        <taxon>Quercus</taxon>
    </lineage>
</organism>
<dbReference type="PANTHER" id="PTHR48046:SF1">
    <property type="entry name" value="GLYCOSYLTRANSFERASE-RELATED"/>
    <property type="match status" value="1"/>
</dbReference>
<feature type="transmembrane region" description="Helical" evidence="2">
    <location>
        <begin position="20"/>
        <end position="40"/>
    </location>
</feature>
<dbReference type="Proteomes" id="UP000237347">
    <property type="component" value="Unassembled WGS sequence"/>
</dbReference>
<protein>
    <submittedName>
        <fullName evidence="3">Hydroquinone glucosyltransferase</fullName>
    </submittedName>
</protein>
<keyword evidence="1" id="KW-0328">Glycosyltransferase</keyword>
<reference evidence="3 4" key="1">
    <citation type="journal article" date="2018" name="Sci. Data">
        <title>The draft genome sequence of cork oak.</title>
        <authorList>
            <person name="Ramos A.M."/>
            <person name="Usie A."/>
            <person name="Barbosa P."/>
            <person name="Barros P.M."/>
            <person name="Capote T."/>
            <person name="Chaves I."/>
            <person name="Simoes F."/>
            <person name="Abreu I."/>
            <person name="Carrasquinho I."/>
            <person name="Faro C."/>
            <person name="Guimaraes J.B."/>
            <person name="Mendonca D."/>
            <person name="Nobrega F."/>
            <person name="Rodrigues L."/>
            <person name="Saibo N.J.M."/>
            <person name="Varela M.C."/>
            <person name="Egas C."/>
            <person name="Matos J."/>
            <person name="Miguel C.M."/>
            <person name="Oliveira M.M."/>
            <person name="Ricardo C.P."/>
            <person name="Goncalves S."/>
        </authorList>
    </citation>
    <scope>NUCLEOTIDE SEQUENCE [LARGE SCALE GENOMIC DNA]</scope>
    <source>
        <strain evidence="4">cv. HL8</strain>
    </source>
</reference>
<evidence type="ECO:0000313" key="4">
    <source>
        <dbReference type="Proteomes" id="UP000237347"/>
    </source>
</evidence>
<dbReference type="Gene3D" id="3.40.50.2000">
    <property type="entry name" value="Glycogen Phosphorylase B"/>
    <property type="match status" value="3"/>
</dbReference>
<keyword evidence="4" id="KW-1185">Reference proteome</keyword>
<keyword evidence="1" id="KW-0808">Transferase</keyword>
<dbReference type="GO" id="GO:0016757">
    <property type="term" value="F:glycosyltransferase activity"/>
    <property type="evidence" value="ECO:0007669"/>
    <property type="project" value="UniProtKB-KW"/>
</dbReference>
<evidence type="ECO:0000256" key="2">
    <source>
        <dbReference type="SAM" id="Phobius"/>
    </source>
</evidence>
<keyword evidence="2" id="KW-0472">Membrane</keyword>
<accession>A0AAW0LQM6</accession>
<dbReference type="PANTHER" id="PTHR48046">
    <property type="entry name" value="UDP-GLYCOSYLTRANSFERASE 72E1"/>
    <property type="match status" value="1"/>
</dbReference>
<evidence type="ECO:0000313" key="3">
    <source>
        <dbReference type="EMBL" id="KAK7853983.1"/>
    </source>
</evidence>
<evidence type="ECO:0000256" key="1">
    <source>
        <dbReference type="ARBA" id="ARBA00022676"/>
    </source>
</evidence>
<gene>
    <name evidence="3" type="primary">AS_0</name>
    <name evidence="3" type="ORF">CFP56_033838</name>
</gene>
<keyword evidence="2" id="KW-0812">Transmembrane</keyword>
<name>A0AAW0LQM6_QUESU</name>
<dbReference type="SUPFAM" id="SSF53756">
    <property type="entry name" value="UDP-Glycosyltransferase/glycogen phosphorylase"/>
    <property type="match status" value="1"/>
</dbReference>
<keyword evidence="2" id="KW-1133">Transmembrane helix</keyword>
<dbReference type="AlphaFoldDB" id="A0AAW0LQM6"/>
<proteinExistence type="predicted"/>
<dbReference type="EMBL" id="PKMF04000059">
    <property type="protein sequence ID" value="KAK7853983.1"/>
    <property type="molecule type" value="Genomic_DNA"/>
</dbReference>
<sequence>MAFVVDVFGFDVLDVAEEFGVLSYIFFTVNTMSLLLGFYIPELDERFSCEYRDSLEPVKLPGCVPIHGTDLPDPMQDRKNVAYERMLFSVKQVHLATGIMVNRFMVLEPVAFKALNEVGEGKPPVYPVGPLVQSCLDRGVNESECLRWLDKQSNGSMLYVSFGSGGTLSHEQLNELALGLEMSGQRFLWSIVNGVPLIAWPLYAEQRMNATLLADDLKVAFRVKVNNKGLVGHKDIANYARGLIEGEEGKLFWNKMKELKNAAEKALSKDGSSTKSLVEVAKLWKREKMMC</sequence>
<comment type="caution">
    <text evidence="3">The sequence shown here is derived from an EMBL/GenBank/DDBJ whole genome shotgun (WGS) entry which is preliminary data.</text>
</comment>